<accession>A0A5N7DCP7</accession>
<name>A0A5N7DCP7_9EURO</name>
<dbReference type="AlphaFoldDB" id="A0A5N7DCP7"/>
<sequence>MAKVNRLLMSPLTLQGIWITSDMKPVRRLSTRSLIYPCGQSSRMAMSLPQSFEERNTTTMFDILPRVTAHH</sequence>
<feature type="non-terminal residue" evidence="1">
    <location>
        <position position="71"/>
    </location>
</feature>
<gene>
    <name evidence="1" type="ORF">BDV37DRAFT_249285</name>
</gene>
<evidence type="ECO:0000313" key="1">
    <source>
        <dbReference type="EMBL" id="KAE8403773.1"/>
    </source>
</evidence>
<organism evidence="1 2">
    <name type="scientific">Aspergillus pseudonomiae</name>
    <dbReference type="NCBI Taxonomy" id="1506151"/>
    <lineage>
        <taxon>Eukaryota</taxon>
        <taxon>Fungi</taxon>
        <taxon>Dikarya</taxon>
        <taxon>Ascomycota</taxon>
        <taxon>Pezizomycotina</taxon>
        <taxon>Eurotiomycetes</taxon>
        <taxon>Eurotiomycetidae</taxon>
        <taxon>Eurotiales</taxon>
        <taxon>Aspergillaceae</taxon>
        <taxon>Aspergillus</taxon>
        <taxon>Aspergillus subgen. Circumdati</taxon>
    </lineage>
</organism>
<dbReference type="RefSeq" id="XP_031941092.1">
    <property type="nucleotide sequence ID" value="XM_032082061.1"/>
</dbReference>
<reference evidence="1 2" key="1">
    <citation type="submission" date="2019-04" db="EMBL/GenBank/DDBJ databases">
        <authorList>
            <consortium name="DOE Joint Genome Institute"/>
            <person name="Mondo S."/>
            <person name="Kjaerbolling I."/>
            <person name="Vesth T."/>
            <person name="Frisvad J.C."/>
            <person name="Nybo J.L."/>
            <person name="Theobald S."/>
            <person name="Kildgaard S."/>
            <person name="Isbrandt T."/>
            <person name="Kuo A."/>
            <person name="Sato A."/>
            <person name="Lyhne E.K."/>
            <person name="Kogle M.E."/>
            <person name="Wiebenga A."/>
            <person name="Kun R.S."/>
            <person name="Lubbers R.J."/>
            <person name="Makela M.R."/>
            <person name="Barry K."/>
            <person name="Chovatia M."/>
            <person name="Clum A."/>
            <person name="Daum C."/>
            <person name="Haridas S."/>
            <person name="He G."/>
            <person name="LaButti K."/>
            <person name="Lipzen A."/>
            <person name="Riley R."/>
            <person name="Salamov A."/>
            <person name="Simmons B.A."/>
            <person name="Magnuson J.K."/>
            <person name="Henrissat B."/>
            <person name="Mortensen U.H."/>
            <person name="Larsen T.O."/>
            <person name="Devries R.P."/>
            <person name="Grigoriev I.V."/>
            <person name="Machida M."/>
            <person name="Baker S.E."/>
            <person name="Andersen M.R."/>
            <person name="Cantor M.N."/>
            <person name="Hua S.X."/>
        </authorList>
    </citation>
    <scope>NUCLEOTIDE SEQUENCE [LARGE SCALE GENOMIC DNA]</scope>
    <source>
        <strain evidence="1 2">CBS 119388</strain>
    </source>
</reference>
<dbReference type="Proteomes" id="UP000325579">
    <property type="component" value="Unassembled WGS sequence"/>
</dbReference>
<evidence type="ECO:0000313" key="2">
    <source>
        <dbReference type="Proteomes" id="UP000325579"/>
    </source>
</evidence>
<protein>
    <submittedName>
        <fullName evidence="1">Uncharacterized protein</fullName>
    </submittedName>
</protein>
<keyword evidence="2" id="KW-1185">Reference proteome</keyword>
<dbReference type="GeneID" id="43666752"/>
<dbReference type="EMBL" id="ML736773">
    <property type="protein sequence ID" value="KAE8403773.1"/>
    <property type="molecule type" value="Genomic_DNA"/>
</dbReference>
<proteinExistence type="predicted"/>